<keyword evidence="2" id="KW-1185">Reference proteome</keyword>
<dbReference type="EMBL" id="JAGSHT010000018">
    <property type="protein sequence ID" value="MBZ2198261.1"/>
    <property type="molecule type" value="Genomic_DNA"/>
</dbReference>
<gene>
    <name evidence="1" type="ORF">KCQ71_19075</name>
</gene>
<sequence>MRLWSVHPRYLDRQGLTACWREALLAQAVLAGATRGYTRHPQLARFRDHGQPLTAIGRYLAGVAEEASERGYRFDAGRIHDAEGAADPIPVADGQLLLEWAHLSAKLLRRTPDLAARWSPVRLPDPHPSFVVVPGPVADWERAAVVDVSR</sequence>
<dbReference type="RefSeq" id="WP_223408886.1">
    <property type="nucleotide sequence ID" value="NZ_JAGSHT010000018.1"/>
</dbReference>
<dbReference type="Proteomes" id="UP000826651">
    <property type="component" value="Unassembled WGS sequence"/>
</dbReference>
<comment type="caution">
    <text evidence="1">The sequence shown here is derived from an EMBL/GenBank/DDBJ whole genome shotgun (WGS) entry which is preliminary data.</text>
</comment>
<name>A0ABS7SD27_9MICO</name>
<evidence type="ECO:0000313" key="1">
    <source>
        <dbReference type="EMBL" id="MBZ2198261.1"/>
    </source>
</evidence>
<dbReference type="GO" id="GO:0016829">
    <property type="term" value="F:lyase activity"/>
    <property type="evidence" value="ECO:0007669"/>
    <property type="project" value="UniProtKB-KW"/>
</dbReference>
<keyword evidence="1" id="KW-0456">Lyase</keyword>
<evidence type="ECO:0000313" key="2">
    <source>
        <dbReference type="Proteomes" id="UP000826651"/>
    </source>
</evidence>
<reference evidence="1 2" key="1">
    <citation type="submission" date="2021-04" db="EMBL/GenBank/DDBJ databases">
        <title>Ruania sp. nov., isolated from sandy soil of mangrove forest.</title>
        <authorList>
            <person name="Ge X."/>
            <person name="Huang R."/>
            <person name="Liu W."/>
        </authorList>
    </citation>
    <scope>NUCLEOTIDE SEQUENCE [LARGE SCALE GENOMIC DNA]</scope>
    <source>
        <strain evidence="1 2">N2-46</strain>
    </source>
</reference>
<protein>
    <submittedName>
        <fullName evidence="1">DNA lyase</fullName>
    </submittedName>
</protein>
<dbReference type="InterPro" id="IPR004260">
    <property type="entry name" value="Pyr-dimer_DNA_glycosylase"/>
</dbReference>
<dbReference type="Pfam" id="PF03013">
    <property type="entry name" value="Pyr_excise"/>
    <property type="match status" value="1"/>
</dbReference>
<accession>A0ABS7SD27</accession>
<proteinExistence type="predicted"/>
<organism evidence="1 2">
    <name type="scientific">Occultella gossypii</name>
    <dbReference type="NCBI Taxonomy" id="2800820"/>
    <lineage>
        <taxon>Bacteria</taxon>
        <taxon>Bacillati</taxon>
        <taxon>Actinomycetota</taxon>
        <taxon>Actinomycetes</taxon>
        <taxon>Micrococcales</taxon>
        <taxon>Ruaniaceae</taxon>
        <taxon>Occultella</taxon>
    </lineage>
</organism>